<feature type="compositionally biased region" description="Polar residues" evidence="1">
    <location>
        <begin position="63"/>
        <end position="72"/>
    </location>
</feature>
<evidence type="ECO:0000256" key="1">
    <source>
        <dbReference type="SAM" id="MobiDB-lite"/>
    </source>
</evidence>
<comment type="caution">
    <text evidence="2">The sequence shown here is derived from an EMBL/GenBank/DDBJ whole genome shotgun (WGS) entry which is preliminary data.</text>
</comment>
<dbReference type="Proteomes" id="UP000521943">
    <property type="component" value="Unassembled WGS sequence"/>
</dbReference>
<feature type="compositionally biased region" description="Basic and acidic residues" evidence="1">
    <location>
        <begin position="99"/>
        <end position="111"/>
    </location>
</feature>
<dbReference type="AlphaFoldDB" id="A0A8H6HRP9"/>
<dbReference type="EMBL" id="JACGCI010000049">
    <property type="protein sequence ID" value="KAF6751540.1"/>
    <property type="molecule type" value="Genomic_DNA"/>
</dbReference>
<reference evidence="2 3" key="1">
    <citation type="submission" date="2020-07" db="EMBL/GenBank/DDBJ databases">
        <title>Comparative genomics of pyrophilous fungi reveals a link between fire events and developmental genes.</title>
        <authorList>
            <consortium name="DOE Joint Genome Institute"/>
            <person name="Steindorff A.S."/>
            <person name="Carver A."/>
            <person name="Calhoun S."/>
            <person name="Stillman K."/>
            <person name="Liu H."/>
            <person name="Lipzen A."/>
            <person name="Pangilinan J."/>
            <person name="Labutti K."/>
            <person name="Bruns T.D."/>
            <person name="Grigoriev I.V."/>
        </authorList>
    </citation>
    <scope>NUCLEOTIDE SEQUENCE [LARGE SCALE GENOMIC DNA]</scope>
    <source>
        <strain evidence="2 3">CBS 144469</strain>
    </source>
</reference>
<sequence length="111" mass="12315">MLYPLVVVTPILQDVSKTSILSFVVVAHDDLGGTLSFQPPCQTYGLRCSSLFLMCVRRSTGKYQSNETSSAKPMQMYDGGGEEYGSDTQRNATPRLSKNIRERGNKVDDPY</sequence>
<organism evidence="2 3">
    <name type="scientific">Ephemerocybe angulata</name>
    <dbReference type="NCBI Taxonomy" id="980116"/>
    <lineage>
        <taxon>Eukaryota</taxon>
        <taxon>Fungi</taxon>
        <taxon>Dikarya</taxon>
        <taxon>Basidiomycota</taxon>
        <taxon>Agaricomycotina</taxon>
        <taxon>Agaricomycetes</taxon>
        <taxon>Agaricomycetidae</taxon>
        <taxon>Agaricales</taxon>
        <taxon>Agaricineae</taxon>
        <taxon>Psathyrellaceae</taxon>
        <taxon>Ephemerocybe</taxon>
    </lineage>
</organism>
<feature type="region of interest" description="Disordered" evidence="1">
    <location>
        <begin position="63"/>
        <end position="111"/>
    </location>
</feature>
<protein>
    <submittedName>
        <fullName evidence="2">Uncharacterized protein</fullName>
    </submittedName>
</protein>
<name>A0A8H6HRP9_9AGAR</name>
<accession>A0A8H6HRP9</accession>
<gene>
    <name evidence="2" type="ORF">DFP72DRAFT_1071217</name>
</gene>
<keyword evidence="3" id="KW-1185">Reference proteome</keyword>
<evidence type="ECO:0000313" key="2">
    <source>
        <dbReference type="EMBL" id="KAF6751540.1"/>
    </source>
</evidence>
<proteinExistence type="predicted"/>
<evidence type="ECO:0000313" key="3">
    <source>
        <dbReference type="Proteomes" id="UP000521943"/>
    </source>
</evidence>
<feature type="compositionally biased region" description="Polar residues" evidence="1">
    <location>
        <begin position="86"/>
        <end position="96"/>
    </location>
</feature>